<dbReference type="SUPFAM" id="SSF51984">
    <property type="entry name" value="MurCD N-terminal domain"/>
    <property type="match status" value="1"/>
</dbReference>
<dbReference type="Pfam" id="PF02875">
    <property type="entry name" value="Mur_ligase_C"/>
    <property type="match status" value="1"/>
</dbReference>
<evidence type="ECO:0000313" key="12">
    <source>
        <dbReference type="Proteomes" id="UP000765845"/>
    </source>
</evidence>
<protein>
    <recommendedName>
        <fullName evidence="7 8">UDP-N-acetylmuramoylalanine--D-glutamate ligase</fullName>
        <ecNumber evidence="7 8">6.3.2.9</ecNumber>
    </recommendedName>
    <alternativeName>
        <fullName evidence="7">D-glutamic acid-adding enzyme</fullName>
    </alternativeName>
    <alternativeName>
        <fullName evidence="7">UDP-N-acetylmuramoyl-L-alanyl-D-glutamate synthetase</fullName>
    </alternativeName>
</protein>
<comment type="pathway">
    <text evidence="2 7 8">Cell wall biogenesis; peptidoglycan biosynthesis.</text>
</comment>
<dbReference type="Pfam" id="PF08245">
    <property type="entry name" value="Mur_ligase_M"/>
    <property type="match status" value="1"/>
</dbReference>
<keyword evidence="6 7" id="KW-0067">ATP-binding</keyword>
<evidence type="ECO:0000256" key="3">
    <source>
        <dbReference type="ARBA" id="ARBA00022490"/>
    </source>
</evidence>
<dbReference type="Gene3D" id="3.90.190.20">
    <property type="entry name" value="Mur ligase, C-terminal domain"/>
    <property type="match status" value="1"/>
</dbReference>
<keyword evidence="3 7" id="KW-0963">Cytoplasm</keyword>
<dbReference type="InterPro" id="IPR004101">
    <property type="entry name" value="Mur_ligase_C"/>
</dbReference>
<comment type="similarity">
    <text evidence="7">Belongs to the MurCDEF family.</text>
</comment>
<keyword evidence="5 7" id="KW-0547">Nucleotide-binding</keyword>
<dbReference type="InterPro" id="IPR036615">
    <property type="entry name" value="Mur_ligase_C_dom_sf"/>
</dbReference>
<name>A0ABX1GI72_9GAMM</name>
<evidence type="ECO:0000259" key="9">
    <source>
        <dbReference type="Pfam" id="PF02875"/>
    </source>
</evidence>
<comment type="caution">
    <text evidence="11">The sequence shown here is derived from an EMBL/GenBank/DDBJ whole genome shotgun (WGS) entry which is preliminary data.</text>
</comment>
<evidence type="ECO:0000256" key="6">
    <source>
        <dbReference type="ARBA" id="ARBA00022840"/>
    </source>
</evidence>
<dbReference type="Gene3D" id="3.40.50.720">
    <property type="entry name" value="NAD(P)-binding Rossmann-like Domain"/>
    <property type="match status" value="1"/>
</dbReference>
<dbReference type="SUPFAM" id="SSF53623">
    <property type="entry name" value="MurD-like peptide ligases, catalytic domain"/>
    <property type="match status" value="1"/>
</dbReference>
<evidence type="ECO:0000313" key="11">
    <source>
        <dbReference type="EMBL" id="NKI18883.1"/>
    </source>
</evidence>
<comment type="subcellular location">
    <subcellularLocation>
        <location evidence="1 7 8">Cytoplasm</location>
    </subcellularLocation>
</comment>
<dbReference type="PANTHER" id="PTHR43692">
    <property type="entry name" value="UDP-N-ACETYLMURAMOYLALANINE--D-GLUTAMATE LIGASE"/>
    <property type="match status" value="1"/>
</dbReference>
<dbReference type="InterPro" id="IPR036565">
    <property type="entry name" value="Mur-like_cat_sf"/>
</dbReference>
<evidence type="ECO:0000256" key="4">
    <source>
        <dbReference type="ARBA" id="ARBA00022598"/>
    </source>
</evidence>
<comment type="function">
    <text evidence="7 8">Cell wall formation. Catalyzes the addition of glutamate to the nucleotide precursor UDP-N-acetylmuramoyl-L-alanine (UMA).</text>
</comment>
<proteinExistence type="inferred from homology"/>
<keyword evidence="7 8" id="KW-0573">Peptidoglycan synthesis</keyword>
<dbReference type="SUPFAM" id="SSF53244">
    <property type="entry name" value="MurD-like peptide ligases, peptide-binding domain"/>
    <property type="match status" value="1"/>
</dbReference>
<keyword evidence="7 8" id="KW-0132">Cell division</keyword>
<keyword evidence="4 7" id="KW-0436">Ligase</keyword>
<keyword evidence="7 8" id="KW-0961">Cell wall biogenesis/degradation</keyword>
<keyword evidence="12" id="KW-1185">Reference proteome</keyword>
<dbReference type="Proteomes" id="UP000765845">
    <property type="component" value="Unassembled WGS sequence"/>
</dbReference>
<comment type="catalytic activity">
    <reaction evidence="7 8">
        <text>UDP-N-acetyl-alpha-D-muramoyl-L-alanine + D-glutamate + ATP = UDP-N-acetyl-alpha-D-muramoyl-L-alanyl-D-glutamate + ADP + phosphate + H(+)</text>
        <dbReference type="Rhea" id="RHEA:16429"/>
        <dbReference type="ChEBI" id="CHEBI:15378"/>
        <dbReference type="ChEBI" id="CHEBI:29986"/>
        <dbReference type="ChEBI" id="CHEBI:30616"/>
        <dbReference type="ChEBI" id="CHEBI:43474"/>
        <dbReference type="ChEBI" id="CHEBI:83898"/>
        <dbReference type="ChEBI" id="CHEBI:83900"/>
        <dbReference type="ChEBI" id="CHEBI:456216"/>
        <dbReference type="EC" id="6.3.2.9"/>
    </reaction>
</comment>
<organism evidence="11 12">
    <name type="scientific">Spongiibacter thalassae</name>
    <dbReference type="NCBI Taxonomy" id="2721624"/>
    <lineage>
        <taxon>Bacteria</taxon>
        <taxon>Pseudomonadati</taxon>
        <taxon>Pseudomonadota</taxon>
        <taxon>Gammaproteobacteria</taxon>
        <taxon>Cellvibrionales</taxon>
        <taxon>Spongiibacteraceae</taxon>
        <taxon>Spongiibacter</taxon>
    </lineage>
</organism>
<dbReference type="PANTHER" id="PTHR43692:SF1">
    <property type="entry name" value="UDP-N-ACETYLMURAMOYLALANINE--D-GLUTAMATE LIGASE"/>
    <property type="match status" value="1"/>
</dbReference>
<dbReference type="InterPro" id="IPR013221">
    <property type="entry name" value="Mur_ligase_cen"/>
</dbReference>
<gene>
    <name evidence="7" type="primary">murD</name>
    <name evidence="11" type="ORF">HCU74_15850</name>
</gene>
<dbReference type="Gene3D" id="3.40.1190.10">
    <property type="entry name" value="Mur-like, catalytic domain"/>
    <property type="match status" value="1"/>
</dbReference>
<evidence type="ECO:0000256" key="8">
    <source>
        <dbReference type="RuleBase" id="RU003664"/>
    </source>
</evidence>
<feature type="domain" description="Mur ligase C-terminal" evidence="9">
    <location>
        <begin position="308"/>
        <end position="422"/>
    </location>
</feature>
<dbReference type="Pfam" id="PF21799">
    <property type="entry name" value="MurD-like_N"/>
    <property type="match status" value="1"/>
</dbReference>
<evidence type="ECO:0000259" key="10">
    <source>
        <dbReference type="Pfam" id="PF08245"/>
    </source>
</evidence>
<dbReference type="InterPro" id="IPR005762">
    <property type="entry name" value="MurD"/>
</dbReference>
<dbReference type="RefSeq" id="WP_168451402.1">
    <property type="nucleotide sequence ID" value="NZ_JAAWWK010000006.1"/>
</dbReference>
<keyword evidence="7 8" id="KW-0131">Cell cycle</keyword>
<reference evidence="11 12" key="1">
    <citation type="submission" date="2020-04" db="EMBL/GenBank/DDBJ databases">
        <authorList>
            <person name="Yoon J."/>
        </authorList>
    </citation>
    <scope>NUCLEOTIDE SEQUENCE [LARGE SCALE GENOMIC DNA]</scope>
    <source>
        <strain evidence="11 12">KMU-166</strain>
    </source>
</reference>
<dbReference type="NCBIfam" id="TIGR01087">
    <property type="entry name" value="murD"/>
    <property type="match status" value="1"/>
</dbReference>
<keyword evidence="7 8" id="KW-0133">Cell shape</keyword>
<evidence type="ECO:0000256" key="7">
    <source>
        <dbReference type="HAMAP-Rule" id="MF_00639"/>
    </source>
</evidence>
<sequence>MSLIASDITRVIVGLGATGLSVARHFAARGLPFAVADSRANPPGLETFKQEFPQVSLQLGDFDDNQFVSAGELYVNPGIPLSDPAIAAAKRAGVRISGDIDCFAAEARAPIVAITGSNGKSTVTTLVGEMARAAGVRVAVGGNLGVPALELLDDQCELYVLELSSFQLERCHNLGAEVATVLNVSADHLDHHGSMLNYHQAKHRIFQGCRKAVINADDRLSAPLVPDEVEQWYFGLGQSDFRRFGLMASGQSESIALARQPLVGVDELRIVGRHNVSNAMAALALGAAAGLPMAAMLSALRTFRGLAHRCEFVAEIGGVTYYNDSKATNVGAAVAAIKGLQSAGKILLVAGGLAKGGDFAPLAQALSHNARAVIVMGRDAALLESAMAGQVTTVRVDTMEQAVAEAAALAQPGDRVLLAPACASFDMFKGYAHRGECFTKAVRAMEAGQ</sequence>
<evidence type="ECO:0000256" key="5">
    <source>
        <dbReference type="ARBA" id="ARBA00022741"/>
    </source>
</evidence>
<feature type="domain" description="Mur ligase central" evidence="10">
    <location>
        <begin position="114"/>
        <end position="285"/>
    </location>
</feature>
<feature type="binding site" evidence="7">
    <location>
        <begin position="116"/>
        <end position="122"/>
    </location>
    <ligand>
        <name>ATP</name>
        <dbReference type="ChEBI" id="CHEBI:30616"/>
    </ligand>
</feature>
<evidence type="ECO:0000256" key="2">
    <source>
        <dbReference type="ARBA" id="ARBA00004752"/>
    </source>
</evidence>
<dbReference type="GO" id="GO:0008764">
    <property type="term" value="F:UDP-N-acetylmuramoylalanine-D-glutamate ligase activity"/>
    <property type="evidence" value="ECO:0007669"/>
    <property type="project" value="UniProtKB-EC"/>
</dbReference>
<dbReference type="EC" id="6.3.2.9" evidence="7 8"/>
<evidence type="ECO:0000256" key="1">
    <source>
        <dbReference type="ARBA" id="ARBA00004496"/>
    </source>
</evidence>
<dbReference type="EMBL" id="JAAWWK010000006">
    <property type="protein sequence ID" value="NKI18883.1"/>
    <property type="molecule type" value="Genomic_DNA"/>
</dbReference>
<accession>A0ABX1GI72</accession>
<dbReference type="HAMAP" id="MF_00639">
    <property type="entry name" value="MurD"/>
    <property type="match status" value="1"/>
</dbReference>